<evidence type="ECO:0000313" key="3">
    <source>
        <dbReference type="EMBL" id="BDU69694.1"/>
    </source>
</evidence>
<dbReference type="PROSITE" id="PS50005">
    <property type="entry name" value="TPR"/>
    <property type="match status" value="1"/>
</dbReference>
<dbReference type="Pfam" id="PF13432">
    <property type="entry name" value="TPR_16"/>
    <property type="match status" value="2"/>
</dbReference>
<reference evidence="4" key="1">
    <citation type="journal article" date="2023" name="Int. J. Syst. Evol. Microbiol.">
        <title>Mesoterricola silvestris gen. nov., sp. nov., Mesoterricola sediminis sp. nov., Geothrix oryzae sp. nov., Geothrix edaphica sp. nov., Geothrix rubra sp. nov., and Geothrix limicola sp. nov., six novel members of Acidobacteriota isolated from soils.</title>
        <authorList>
            <person name="Itoh H."/>
            <person name="Sugisawa Y."/>
            <person name="Mise K."/>
            <person name="Xu Z."/>
            <person name="Kuniyasu M."/>
            <person name="Ushijima N."/>
            <person name="Kawano K."/>
            <person name="Kobayashi E."/>
            <person name="Shiratori Y."/>
            <person name="Masuda Y."/>
            <person name="Senoo K."/>
        </authorList>
    </citation>
    <scope>NUCLEOTIDE SEQUENCE [LARGE SCALE GENOMIC DNA]</scope>
    <source>
        <strain evidence="4">Red222</strain>
    </source>
</reference>
<sequence>MTLRRCSPLLLGLLLVAGLRAQEARDTSIFLRYLALNGTVEQAGRAVAARRFGEAQRLLEPCLAKVPEHFEAHFLLARMAYEAKDFTGALGHLEVARRSLAELDHLYRDEMAAMKAQVEAEEQAMRASLDNLYSRGADPSGCTAPLFRSKQNALDYYEARKGHLHDRENPFGLPAEYAFLHGNCLYRLGRRSEALDQYRQAVQTDPAHGGAWNNLISLQWEAGAYAQARADLDRAEAARIAIRPDLKQAVLAASASGARPLKQDA</sequence>
<organism evidence="3 4">
    <name type="scientific">Geothrix oryzae</name>
    <dbReference type="NCBI Taxonomy" id="2927975"/>
    <lineage>
        <taxon>Bacteria</taxon>
        <taxon>Pseudomonadati</taxon>
        <taxon>Acidobacteriota</taxon>
        <taxon>Holophagae</taxon>
        <taxon>Holophagales</taxon>
        <taxon>Holophagaceae</taxon>
        <taxon>Geothrix</taxon>
    </lineage>
</organism>
<evidence type="ECO:0000313" key="4">
    <source>
        <dbReference type="Proteomes" id="UP001242010"/>
    </source>
</evidence>
<name>A0ABM8DRP2_9BACT</name>
<gene>
    <name evidence="3" type="ORF">GETHOR_17950</name>
</gene>
<evidence type="ECO:0000256" key="1">
    <source>
        <dbReference type="PROSITE-ProRule" id="PRU00339"/>
    </source>
</evidence>
<keyword evidence="4" id="KW-1185">Reference proteome</keyword>
<dbReference type="Proteomes" id="UP001242010">
    <property type="component" value="Chromosome"/>
</dbReference>
<dbReference type="Gene3D" id="1.25.40.10">
    <property type="entry name" value="Tetratricopeptide repeat domain"/>
    <property type="match status" value="1"/>
</dbReference>
<keyword evidence="2" id="KW-0732">Signal</keyword>
<dbReference type="RefSeq" id="WP_286353419.1">
    <property type="nucleotide sequence ID" value="NZ_AP027079.1"/>
</dbReference>
<dbReference type="InterPro" id="IPR011990">
    <property type="entry name" value="TPR-like_helical_dom_sf"/>
</dbReference>
<accession>A0ABM8DRP2</accession>
<dbReference type="EMBL" id="AP027079">
    <property type="protein sequence ID" value="BDU69694.1"/>
    <property type="molecule type" value="Genomic_DNA"/>
</dbReference>
<keyword evidence="1" id="KW-0802">TPR repeat</keyword>
<evidence type="ECO:0000256" key="2">
    <source>
        <dbReference type="SAM" id="SignalP"/>
    </source>
</evidence>
<evidence type="ECO:0008006" key="5">
    <source>
        <dbReference type="Google" id="ProtNLM"/>
    </source>
</evidence>
<feature type="repeat" description="TPR" evidence="1">
    <location>
        <begin position="175"/>
        <end position="208"/>
    </location>
</feature>
<dbReference type="SUPFAM" id="SSF48452">
    <property type="entry name" value="TPR-like"/>
    <property type="match status" value="1"/>
</dbReference>
<protein>
    <recommendedName>
        <fullName evidence="5">Tetratricopeptide repeat protein</fullName>
    </recommendedName>
</protein>
<feature type="chain" id="PRO_5046691362" description="Tetratricopeptide repeat protein" evidence="2">
    <location>
        <begin position="22"/>
        <end position="265"/>
    </location>
</feature>
<proteinExistence type="predicted"/>
<feature type="signal peptide" evidence="2">
    <location>
        <begin position="1"/>
        <end position="21"/>
    </location>
</feature>
<dbReference type="InterPro" id="IPR019734">
    <property type="entry name" value="TPR_rpt"/>
</dbReference>